<dbReference type="OrthoDB" id="2152680at2759"/>
<evidence type="ECO:0000313" key="2">
    <source>
        <dbReference type="Proteomes" id="UP000015241"/>
    </source>
</evidence>
<organism evidence="1 2">
    <name type="scientific">Fomitopsis schrenkii</name>
    <name type="common">Brown rot fungus</name>
    <dbReference type="NCBI Taxonomy" id="2126942"/>
    <lineage>
        <taxon>Eukaryota</taxon>
        <taxon>Fungi</taxon>
        <taxon>Dikarya</taxon>
        <taxon>Basidiomycota</taxon>
        <taxon>Agaricomycotina</taxon>
        <taxon>Agaricomycetes</taxon>
        <taxon>Polyporales</taxon>
        <taxon>Fomitopsis</taxon>
    </lineage>
</organism>
<keyword evidence="2" id="KW-1185">Reference proteome</keyword>
<dbReference type="STRING" id="743788.S8E094"/>
<evidence type="ECO:0000313" key="1">
    <source>
        <dbReference type="EMBL" id="EPS96763.1"/>
    </source>
</evidence>
<reference evidence="1 2" key="1">
    <citation type="journal article" date="2012" name="Science">
        <title>The Paleozoic origin of enzymatic lignin decomposition reconstructed from 31 fungal genomes.</title>
        <authorList>
            <person name="Floudas D."/>
            <person name="Binder M."/>
            <person name="Riley R."/>
            <person name="Barry K."/>
            <person name="Blanchette R.A."/>
            <person name="Henrissat B."/>
            <person name="Martinez A.T."/>
            <person name="Otillar R."/>
            <person name="Spatafora J.W."/>
            <person name="Yadav J.S."/>
            <person name="Aerts A."/>
            <person name="Benoit I."/>
            <person name="Boyd A."/>
            <person name="Carlson A."/>
            <person name="Copeland A."/>
            <person name="Coutinho P.M."/>
            <person name="de Vries R.P."/>
            <person name="Ferreira P."/>
            <person name="Findley K."/>
            <person name="Foster B."/>
            <person name="Gaskell J."/>
            <person name="Glotzer D."/>
            <person name="Gorecki P."/>
            <person name="Heitman J."/>
            <person name="Hesse C."/>
            <person name="Hori C."/>
            <person name="Igarashi K."/>
            <person name="Jurgens J.A."/>
            <person name="Kallen N."/>
            <person name="Kersten P."/>
            <person name="Kohler A."/>
            <person name="Kuees U."/>
            <person name="Kumar T.K.A."/>
            <person name="Kuo A."/>
            <person name="LaButti K."/>
            <person name="Larrondo L.F."/>
            <person name="Lindquist E."/>
            <person name="Ling A."/>
            <person name="Lombard V."/>
            <person name="Lucas S."/>
            <person name="Lundell T."/>
            <person name="Martin R."/>
            <person name="McLaughlin D.J."/>
            <person name="Morgenstern I."/>
            <person name="Morin E."/>
            <person name="Murat C."/>
            <person name="Nagy L.G."/>
            <person name="Nolan M."/>
            <person name="Ohm R.A."/>
            <person name="Patyshakuliyeva A."/>
            <person name="Rokas A."/>
            <person name="Ruiz-Duenas F.J."/>
            <person name="Sabat G."/>
            <person name="Salamov A."/>
            <person name="Samejima M."/>
            <person name="Schmutz J."/>
            <person name="Slot J.C."/>
            <person name="St John F."/>
            <person name="Stenlid J."/>
            <person name="Sun H."/>
            <person name="Sun S."/>
            <person name="Syed K."/>
            <person name="Tsang A."/>
            <person name="Wiebenga A."/>
            <person name="Young D."/>
            <person name="Pisabarro A."/>
            <person name="Eastwood D.C."/>
            <person name="Martin F."/>
            <person name="Cullen D."/>
            <person name="Grigoriev I.V."/>
            <person name="Hibbett D.S."/>
        </authorList>
    </citation>
    <scope>NUCLEOTIDE SEQUENCE</scope>
    <source>
        <strain evidence="2">FP-58527</strain>
    </source>
</reference>
<dbReference type="AlphaFoldDB" id="S8E094"/>
<name>S8E094_FOMSC</name>
<dbReference type="InParanoid" id="S8E094"/>
<dbReference type="eggNOG" id="KOG4704">
    <property type="taxonomic scope" value="Eukaryota"/>
</dbReference>
<dbReference type="PANTHER" id="PTHR28153">
    <property type="entry name" value="PROTEIN, PUTATIVE-RELATED"/>
    <property type="match status" value="1"/>
</dbReference>
<dbReference type="InterPro" id="IPR053056">
    <property type="entry name" value="Lipid_Metab_Assoc_Protein"/>
</dbReference>
<accession>S8E094</accession>
<gene>
    <name evidence="1" type="ORF">FOMPIDRAFT_1062120</name>
</gene>
<protein>
    <recommendedName>
        <fullName evidence="3">Protein LCHN</fullName>
    </recommendedName>
</protein>
<evidence type="ECO:0008006" key="3">
    <source>
        <dbReference type="Google" id="ProtNLM"/>
    </source>
</evidence>
<dbReference type="HOGENOM" id="CLU_442816_0_0_1"/>
<dbReference type="Pfam" id="PF09804">
    <property type="entry name" value="DENND11"/>
    <property type="match status" value="1"/>
</dbReference>
<dbReference type="PANTHER" id="PTHR28153:SF1">
    <property type="entry name" value="DUF4484 DOMAIN-CONTAINING PROTEIN"/>
    <property type="match status" value="1"/>
</dbReference>
<proteinExistence type="predicted"/>
<dbReference type="InterPro" id="IPR018626">
    <property type="entry name" value="LCHN/Anr2"/>
</dbReference>
<dbReference type="EMBL" id="KE504184">
    <property type="protein sequence ID" value="EPS96763.1"/>
    <property type="molecule type" value="Genomic_DNA"/>
</dbReference>
<dbReference type="Proteomes" id="UP000015241">
    <property type="component" value="Unassembled WGS sequence"/>
</dbReference>
<sequence>MDGKGKAPQDVVAIFHAAFHPTRGNVIDWSLKVSDDFDIRHVEYSCLPSGLHTIERDVVYFTKDDHQGVCVFHRQQTTEEGHRGYRLSSLGILLAKSARPRPWLHVPALKAVIRTMMSSLGERISLTPSEDDWDPARAFFQERKVRQADLGGAGDWRGWSAELEGDGAALDTDPTIHLPHLLRILGPSSLTLYKHVLGRRRILIYTLPPVEAACILCHVAADLCYQCQTGHVNDLVDDDDTQPAPRLKGKNAEGVKVLGMVTLNDMQKLEEESKPGRGWIACTTDAIFLEKPSYYDLLIDLRTSTPNTRPTFYVTKPCEQPSSKAPSYRLSVVRFTWSDVKLWSEIDRLLHIDASQHVDDCCDLASNNGNPRTSTSSWTDIWRVYEDVCVMCAGLWMGSWQGGPSYPHGSSNWGSIRLEGDDALSMRSPRAYVRTLGMGVEGRVAEASPSSSRSLRGIAKNSGMSVLTWASNKGDSPSNPPASFSLASAPQLKDSATATHLEGDGSFRARQVITTLALLQTFHTNTSNILVRLAELVPQRRAQVRVEGGVSIDVIALTPKDVISFELGPFSGLDARFIEWLGDEYGGDLKIVVRRNWRDLVGLLFGLG</sequence>
<dbReference type="GO" id="GO:0005811">
    <property type="term" value="C:lipid droplet"/>
    <property type="evidence" value="ECO:0007669"/>
    <property type="project" value="TreeGrafter"/>
</dbReference>